<evidence type="ECO:0000313" key="2">
    <source>
        <dbReference type="Proteomes" id="UP001328107"/>
    </source>
</evidence>
<dbReference type="Proteomes" id="UP001328107">
    <property type="component" value="Unassembled WGS sequence"/>
</dbReference>
<evidence type="ECO:0000313" key="1">
    <source>
        <dbReference type="EMBL" id="GMR49137.1"/>
    </source>
</evidence>
<name>A0AAN5I241_9BILA</name>
<dbReference type="EMBL" id="BTRK01000004">
    <property type="protein sequence ID" value="GMR49137.1"/>
    <property type="molecule type" value="Genomic_DNA"/>
</dbReference>
<reference evidence="2" key="1">
    <citation type="submission" date="2022-10" db="EMBL/GenBank/DDBJ databases">
        <title>Genome assembly of Pristionchus species.</title>
        <authorList>
            <person name="Yoshida K."/>
            <person name="Sommer R.J."/>
        </authorList>
    </citation>
    <scope>NUCLEOTIDE SEQUENCE [LARGE SCALE GENOMIC DNA]</scope>
    <source>
        <strain evidence="2">RS5460</strain>
    </source>
</reference>
<protein>
    <submittedName>
        <fullName evidence="1">Uncharacterized protein</fullName>
    </submittedName>
</protein>
<proteinExistence type="predicted"/>
<keyword evidence="2" id="KW-1185">Reference proteome</keyword>
<feature type="non-terminal residue" evidence="1">
    <location>
        <position position="1"/>
    </location>
</feature>
<organism evidence="1 2">
    <name type="scientific">Pristionchus mayeri</name>
    <dbReference type="NCBI Taxonomy" id="1317129"/>
    <lineage>
        <taxon>Eukaryota</taxon>
        <taxon>Metazoa</taxon>
        <taxon>Ecdysozoa</taxon>
        <taxon>Nematoda</taxon>
        <taxon>Chromadorea</taxon>
        <taxon>Rhabditida</taxon>
        <taxon>Rhabditina</taxon>
        <taxon>Diplogasteromorpha</taxon>
        <taxon>Diplogasteroidea</taxon>
        <taxon>Neodiplogasteridae</taxon>
        <taxon>Pristionchus</taxon>
    </lineage>
</organism>
<comment type="caution">
    <text evidence="1">The sequence shown here is derived from an EMBL/GenBank/DDBJ whole genome shotgun (WGS) entry which is preliminary data.</text>
</comment>
<feature type="non-terminal residue" evidence="1">
    <location>
        <position position="110"/>
    </location>
</feature>
<gene>
    <name evidence="1" type="ORF">PMAYCL1PPCAC_19332</name>
</gene>
<sequence>KDSIVLRDDFPELKSTRYATTRDGRFIFIQGRMNREVDRRGENLNDEAMTFDIDVVDLFLSKRVRITGCSDLFGFGVRRGFYALNDRSFVILDHHEESQILRQRLIEIDV</sequence>
<accession>A0AAN5I241</accession>
<dbReference type="AlphaFoldDB" id="A0AAN5I241"/>